<reference evidence="3 4" key="1">
    <citation type="journal article" date="2015" name="Genome Biol. Evol.">
        <title>Comparative Genomics of a Bacterivorous Green Alga Reveals Evolutionary Causalities and Consequences of Phago-Mixotrophic Mode of Nutrition.</title>
        <authorList>
            <person name="Burns J.A."/>
            <person name="Paasch A."/>
            <person name="Narechania A."/>
            <person name="Kim E."/>
        </authorList>
    </citation>
    <scope>NUCLEOTIDE SEQUENCE [LARGE SCALE GENOMIC DNA]</scope>
    <source>
        <strain evidence="3 4">PLY_AMNH</strain>
    </source>
</reference>
<keyword evidence="4" id="KW-1185">Reference proteome</keyword>
<evidence type="ECO:0000256" key="2">
    <source>
        <dbReference type="SAM" id="Phobius"/>
    </source>
</evidence>
<proteinExistence type="predicted"/>
<sequence>MADVESIFTQTLKPICDPLFALAGLHAGSDTERFRLERAKWYRILYVVFGACALLGGIYVTVNSYGARGALEATSTSDLMIQVGDSPVRTESWKSSQSMPTRITRTKEAQALIDKYLRSPPPLLPPSPPLTPPRPPPPFPPLPAPPKAYNTP</sequence>
<gene>
    <name evidence="3" type="ORF">CYMTET_34126</name>
</gene>
<keyword evidence="2" id="KW-1133">Transmembrane helix</keyword>
<protein>
    <submittedName>
        <fullName evidence="3">Uncharacterized protein</fullName>
    </submittedName>
</protein>
<dbReference type="AlphaFoldDB" id="A0AAE0FBT3"/>
<accession>A0AAE0FBT3</accession>
<evidence type="ECO:0000313" key="4">
    <source>
        <dbReference type="Proteomes" id="UP001190700"/>
    </source>
</evidence>
<feature type="region of interest" description="Disordered" evidence="1">
    <location>
        <begin position="117"/>
        <end position="152"/>
    </location>
</feature>
<keyword evidence="2" id="KW-0812">Transmembrane</keyword>
<dbReference type="Proteomes" id="UP001190700">
    <property type="component" value="Unassembled WGS sequence"/>
</dbReference>
<feature type="compositionally biased region" description="Pro residues" evidence="1">
    <location>
        <begin position="119"/>
        <end position="146"/>
    </location>
</feature>
<evidence type="ECO:0000256" key="1">
    <source>
        <dbReference type="SAM" id="MobiDB-lite"/>
    </source>
</evidence>
<comment type="caution">
    <text evidence="3">The sequence shown here is derived from an EMBL/GenBank/DDBJ whole genome shotgun (WGS) entry which is preliminary data.</text>
</comment>
<dbReference type="EMBL" id="LGRX02021366">
    <property type="protein sequence ID" value="KAK3256755.1"/>
    <property type="molecule type" value="Genomic_DNA"/>
</dbReference>
<keyword evidence="2" id="KW-0472">Membrane</keyword>
<organism evidence="3 4">
    <name type="scientific">Cymbomonas tetramitiformis</name>
    <dbReference type="NCBI Taxonomy" id="36881"/>
    <lineage>
        <taxon>Eukaryota</taxon>
        <taxon>Viridiplantae</taxon>
        <taxon>Chlorophyta</taxon>
        <taxon>Pyramimonadophyceae</taxon>
        <taxon>Pyramimonadales</taxon>
        <taxon>Pyramimonadaceae</taxon>
        <taxon>Cymbomonas</taxon>
    </lineage>
</organism>
<evidence type="ECO:0000313" key="3">
    <source>
        <dbReference type="EMBL" id="KAK3256755.1"/>
    </source>
</evidence>
<name>A0AAE0FBT3_9CHLO</name>
<feature type="transmembrane region" description="Helical" evidence="2">
    <location>
        <begin position="41"/>
        <end position="62"/>
    </location>
</feature>